<sequence length="187" mass="20699">MPSQKDSLRLLRVAARLVDDKADNRFLLNPGTVRTQYGAICWRVMRGKLEVLLVTSRDTGRWVIPKGWPMADKSPSSAAVQEAWEEAGVEGEVSDICLGLFSYDKVIGPALAVPCVVAVYPLKVTKLRDRFPERKQRIRKWFSPEKAAKKVVEPELSVILAEFKPPPEPVAQITPPPENPGGKPASS</sequence>
<dbReference type="InterPro" id="IPR047198">
    <property type="entry name" value="DDP-like_NUDIX"/>
</dbReference>
<dbReference type="GO" id="GO:1901907">
    <property type="term" value="P:diadenosine pentaphosphate catabolic process"/>
    <property type="evidence" value="ECO:0007669"/>
    <property type="project" value="TreeGrafter"/>
</dbReference>
<accession>A0A2W5S419</accession>
<dbReference type="Proteomes" id="UP000248975">
    <property type="component" value="Unassembled WGS sequence"/>
</dbReference>
<proteinExistence type="predicted"/>
<dbReference type="AlphaFoldDB" id="A0A2W5S419"/>
<dbReference type="GO" id="GO:0005737">
    <property type="term" value="C:cytoplasm"/>
    <property type="evidence" value="ECO:0007669"/>
    <property type="project" value="TreeGrafter"/>
</dbReference>
<dbReference type="GO" id="GO:0071543">
    <property type="term" value="P:diphosphoinositol polyphosphate metabolic process"/>
    <property type="evidence" value="ECO:0007669"/>
    <property type="project" value="TreeGrafter"/>
</dbReference>
<name>A0A2W5S419_CERSP</name>
<dbReference type="PANTHER" id="PTHR12629:SF0">
    <property type="entry name" value="DIPHOSPHOINOSITOL-POLYPHOSPHATE DIPHOSPHATASE"/>
    <property type="match status" value="1"/>
</dbReference>
<organism evidence="7 8">
    <name type="scientific">Cereibacter sphaeroides</name>
    <name type="common">Rhodobacter sphaeroides</name>
    <dbReference type="NCBI Taxonomy" id="1063"/>
    <lineage>
        <taxon>Bacteria</taxon>
        <taxon>Pseudomonadati</taxon>
        <taxon>Pseudomonadota</taxon>
        <taxon>Alphaproteobacteria</taxon>
        <taxon>Rhodobacterales</taxon>
        <taxon>Paracoccaceae</taxon>
        <taxon>Cereibacter</taxon>
    </lineage>
</organism>
<evidence type="ECO:0000256" key="1">
    <source>
        <dbReference type="ARBA" id="ARBA00001946"/>
    </source>
</evidence>
<dbReference type="GO" id="GO:1901909">
    <property type="term" value="P:diadenosine hexaphosphate catabolic process"/>
    <property type="evidence" value="ECO:0007669"/>
    <property type="project" value="TreeGrafter"/>
</dbReference>
<gene>
    <name evidence="7" type="ORF">DI533_14545</name>
</gene>
<dbReference type="Pfam" id="PF00293">
    <property type="entry name" value="NUDIX"/>
    <property type="match status" value="1"/>
</dbReference>
<keyword evidence="3 7" id="KW-0378">Hydrolase</keyword>
<reference evidence="7 8" key="1">
    <citation type="submission" date="2017-08" db="EMBL/GenBank/DDBJ databases">
        <title>Infants hospitalized years apart are colonized by the same room-sourced microbial strains.</title>
        <authorList>
            <person name="Brooks B."/>
            <person name="Olm M.R."/>
            <person name="Firek B.A."/>
            <person name="Baker R."/>
            <person name="Thomas B.C."/>
            <person name="Morowitz M.J."/>
            <person name="Banfield J.F."/>
        </authorList>
    </citation>
    <scope>NUCLEOTIDE SEQUENCE [LARGE SCALE GENOMIC DNA]</scope>
    <source>
        <strain evidence="7">S2_003_000_R2_11</strain>
    </source>
</reference>
<keyword evidence="2" id="KW-0479">Metal-binding</keyword>
<evidence type="ECO:0000256" key="4">
    <source>
        <dbReference type="ARBA" id="ARBA00022842"/>
    </source>
</evidence>
<dbReference type="InterPro" id="IPR015797">
    <property type="entry name" value="NUDIX_hydrolase-like_dom_sf"/>
</dbReference>
<dbReference type="PANTHER" id="PTHR12629">
    <property type="entry name" value="DIPHOSPHOINOSITOL POLYPHOSPHATE PHOSPHOHYDROLASE"/>
    <property type="match status" value="1"/>
</dbReference>
<evidence type="ECO:0000256" key="3">
    <source>
        <dbReference type="ARBA" id="ARBA00022801"/>
    </source>
</evidence>
<dbReference type="GO" id="GO:1901911">
    <property type="term" value="P:adenosine 5'-(hexahydrogen pentaphosphate) catabolic process"/>
    <property type="evidence" value="ECO:0007669"/>
    <property type="project" value="TreeGrafter"/>
</dbReference>
<dbReference type="GO" id="GO:0046872">
    <property type="term" value="F:metal ion binding"/>
    <property type="evidence" value="ECO:0007669"/>
    <property type="project" value="UniProtKB-KW"/>
</dbReference>
<protein>
    <submittedName>
        <fullName evidence="7">NUDIX hydrolase</fullName>
    </submittedName>
</protein>
<dbReference type="CDD" id="cd04666">
    <property type="entry name" value="NUDIX_DIPP2_like_Nudt4"/>
    <property type="match status" value="1"/>
</dbReference>
<dbReference type="PROSITE" id="PS51462">
    <property type="entry name" value="NUDIX"/>
    <property type="match status" value="1"/>
</dbReference>
<feature type="domain" description="Nudix hydrolase" evidence="6">
    <location>
        <begin position="34"/>
        <end position="164"/>
    </location>
</feature>
<dbReference type="SUPFAM" id="SSF55811">
    <property type="entry name" value="Nudix"/>
    <property type="match status" value="1"/>
</dbReference>
<comment type="cofactor">
    <cofactor evidence="1">
        <name>Mg(2+)</name>
        <dbReference type="ChEBI" id="CHEBI:18420"/>
    </cofactor>
</comment>
<dbReference type="EMBL" id="QFQS01000003">
    <property type="protein sequence ID" value="PZQ96796.1"/>
    <property type="molecule type" value="Genomic_DNA"/>
</dbReference>
<keyword evidence="4" id="KW-0460">Magnesium</keyword>
<dbReference type="GO" id="GO:0000298">
    <property type="term" value="F:endopolyphosphatase activity"/>
    <property type="evidence" value="ECO:0007669"/>
    <property type="project" value="TreeGrafter"/>
</dbReference>
<evidence type="ECO:0000256" key="2">
    <source>
        <dbReference type="ARBA" id="ARBA00022723"/>
    </source>
</evidence>
<evidence type="ECO:0000259" key="6">
    <source>
        <dbReference type="PROSITE" id="PS51462"/>
    </source>
</evidence>
<feature type="region of interest" description="Disordered" evidence="5">
    <location>
        <begin position="166"/>
        <end position="187"/>
    </location>
</feature>
<evidence type="ECO:0000313" key="8">
    <source>
        <dbReference type="Proteomes" id="UP000248975"/>
    </source>
</evidence>
<dbReference type="GO" id="GO:0034431">
    <property type="term" value="F:bis(5'-adenosyl)-hexaphosphatase activity"/>
    <property type="evidence" value="ECO:0007669"/>
    <property type="project" value="TreeGrafter"/>
</dbReference>
<dbReference type="GO" id="GO:0008486">
    <property type="term" value="F:diphosphoinositol-polyphosphate diphosphatase activity"/>
    <property type="evidence" value="ECO:0007669"/>
    <property type="project" value="TreeGrafter"/>
</dbReference>
<feature type="compositionally biased region" description="Pro residues" evidence="5">
    <location>
        <begin position="166"/>
        <end position="179"/>
    </location>
</feature>
<comment type="caution">
    <text evidence="7">The sequence shown here is derived from an EMBL/GenBank/DDBJ whole genome shotgun (WGS) entry which is preliminary data.</text>
</comment>
<evidence type="ECO:0000313" key="7">
    <source>
        <dbReference type="EMBL" id="PZQ96796.1"/>
    </source>
</evidence>
<dbReference type="GO" id="GO:0034432">
    <property type="term" value="F:bis(5'-adenosyl)-pentaphosphatase activity"/>
    <property type="evidence" value="ECO:0007669"/>
    <property type="project" value="TreeGrafter"/>
</dbReference>
<dbReference type="Gene3D" id="3.90.79.10">
    <property type="entry name" value="Nucleoside Triphosphate Pyrophosphohydrolase"/>
    <property type="match status" value="1"/>
</dbReference>
<evidence type="ECO:0000256" key="5">
    <source>
        <dbReference type="SAM" id="MobiDB-lite"/>
    </source>
</evidence>
<dbReference type="InterPro" id="IPR000086">
    <property type="entry name" value="NUDIX_hydrolase_dom"/>
</dbReference>